<dbReference type="CDD" id="cd00093">
    <property type="entry name" value="HTH_XRE"/>
    <property type="match status" value="1"/>
</dbReference>
<reference evidence="3 4" key="1">
    <citation type="submission" date="2020-07" db="EMBL/GenBank/DDBJ databases">
        <title>Novel species isolated from subtropical streams in China.</title>
        <authorList>
            <person name="Lu H."/>
        </authorList>
    </citation>
    <scope>NUCLEOTIDE SEQUENCE [LARGE SCALE GENOMIC DNA]</scope>
    <source>
        <strain evidence="3 4">LX47W</strain>
    </source>
</reference>
<comment type="caution">
    <text evidence="3">The sequence shown here is derived from an EMBL/GenBank/DDBJ whole genome shotgun (WGS) entry which is preliminary data.</text>
</comment>
<dbReference type="SUPFAM" id="SSF47413">
    <property type="entry name" value="lambda repressor-like DNA-binding domains"/>
    <property type="match status" value="1"/>
</dbReference>
<dbReference type="EMBL" id="JACEZU010000011">
    <property type="protein sequence ID" value="MBA5689397.1"/>
    <property type="molecule type" value="Genomic_DNA"/>
</dbReference>
<sequence>MTTTNAVLGDRIKQIRKQKGVSQIEAAEAAGIDPKSLSRIESGVFNPSVETLHGLAVALEVGMQDFFITEEAWARLQRGYALECIAKATDIEIVQMAAALEEILKRRRSKKPKTQKN</sequence>
<dbReference type="GO" id="GO:0003677">
    <property type="term" value="F:DNA binding"/>
    <property type="evidence" value="ECO:0007669"/>
    <property type="project" value="UniProtKB-KW"/>
</dbReference>
<dbReference type="Pfam" id="PF01381">
    <property type="entry name" value="HTH_3"/>
    <property type="match status" value="1"/>
</dbReference>
<evidence type="ECO:0000313" key="4">
    <source>
        <dbReference type="Proteomes" id="UP000573499"/>
    </source>
</evidence>
<dbReference type="InterPro" id="IPR010982">
    <property type="entry name" value="Lambda_DNA-bd_dom_sf"/>
</dbReference>
<dbReference type="InterPro" id="IPR001387">
    <property type="entry name" value="Cro/C1-type_HTH"/>
</dbReference>
<dbReference type="Proteomes" id="UP000573499">
    <property type="component" value="Unassembled WGS sequence"/>
</dbReference>
<dbReference type="GO" id="GO:0005829">
    <property type="term" value="C:cytosol"/>
    <property type="evidence" value="ECO:0007669"/>
    <property type="project" value="TreeGrafter"/>
</dbReference>
<organism evidence="3 4">
    <name type="scientific">Rugamonas apoptosis</name>
    <dbReference type="NCBI Taxonomy" id="2758570"/>
    <lineage>
        <taxon>Bacteria</taxon>
        <taxon>Pseudomonadati</taxon>
        <taxon>Pseudomonadota</taxon>
        <taxon>Betaproteobacteria</taxon>
        <taxon>Burkholderiales</taxon>
        <taxon>Oxalobacteraceae</taxon>
        <taxon>Telluria group</taxon>
        <taxon>Rugamonas</taxon>
    </lineage>
</organism>
<dbReference type="PANTHER" id="PTHR46797:SF1">
    <property type="entry name" value="METHYLPHOSPHONATE SYNTHASE"/>
    <property type="match status" value="1"/>
</dbReference>
<evidence type="ECO:0000256" key="1">
    <source>
        <dbReference type="ARBA" id="ARBA00023125"/>
    </source>
</evidence>
<dbReference type="RefSeq" id="WP_182155941.1">
    <property type="nucleotide sequence ID" value="NZ_JACEZU010000011.1"/>
</dbReference>
<evidence type="ECO:0000259" key="2">
    <source>
        <dbReference type="PROSITE" id="PS50943"/>
    </source>
</evidence>
<dbReference type="InterPro" id="IPR050807">
    <property type="entry name" value="TransReg_Diox_bact_type"/>
</dbReference>
<feature type="domain" description="HTH cro/C1-type" evidence="2">
    <location>
        <begin position="12"/>
        <end position="66"/>
    </location>
</feature>
<gene>
    <name evidence="3" type="ORF">H3H39_20340</name>
</gene>
<dbReference type="AlphaFoldDB" id="A0A7W2FD31"/>
<dbReference type="GO" id="GO:0003700">
    <property type="term" value="F:DNA-binding transcription factor activity"/>
    <property type="evidence" value="ECO:0007669"/>
    <property type="project" value="TreeGrafter"/>
</dbReference>
<accession>A0A7W2FD31</accession>
<dbReference type="Gene3D" id="1.10.260.40">
    <property type="entry name" value="lambda repressor-like DNA-binding domains"/>
    <property type="match status" value="1"/>
</dbReference>
<dbReference type="PANTHER" id="PTHR46797">
    <property type="entry name" value="HTH-TYPE TRANSCRIPTIONAL REGULATOR"/>
    <property type="match status" value="1"/>
</dbReference>
<protein>
    <submittedName>
        <fullName evidence="3">Helix-turn-helix transcriptional regulator</fullName>
    </submittedName>
</protein>
<name>A0A7W2FD31_9BURK</name>
<dbReference type="SMART" id="SM00530">
    <property type="entry name" value="HTH_XRE"/>
    <property type="match status" value="1"/>
</dbReference>
<keyword evidence="1" id="KW-0238">DNA-binding</keyword>
<keyword evidence="4" id="KW-1185">Reference proteome</keyword>
<dbReference type="PROSITE" id="PS50943">
    <property type="entry name" value="HTH_CROC1"/>
    <property type="match status" value="1"/>
</dbReference>
<proteinExistence type="predicted"/>
<evidence type="ECO:0000313" key="3">
    <source>
        <dbReference type="EMBL" id="MBA5689397.1"/>
    </source>
</evidence>